<reference evidence="3 4" key="1">
    <citation type="journal article" date="2022" name="Int. J. Syst. Evol. Microbiol.">
        <title>Apilactobacillus apisilvae sp. nov., Nicolia spurrieriana gen. nov. sp. nov., Bombilactobacillus folatiphilus sp. nov. and Bombilactobacillus thymidiniphilus sp. nov., four new lactic acid bacterial isolates from stingless bees Tetragonula carbonaria and Austroplebeia australis.</title>
        <authorList>
            <person name="Oliphant S.A."/>
            <person name="Watson-Haigh N.S."/>
            <person name="Sumby K.M."/>
            <person name="Gardner J."/>
            <person name="Groom S."/>
            <person name="Jiranek V."/>
        </authorList>
    </citation>
    <scope>NUCLEOTIDE SEQUENCE [LARGE SCALE GENOMIC DNA]</scope>
    <source>
        <strain evidence="3 4">SG4_A1</strain>
    </source>
</reference>
<evidence type="ECO:0000313" key="4">
    <source>
        <dbReference type="Proteomes" id="UP000831947"/>
    </source>
</evidence>
<dbReference type="PANTHER" id="PTHR30135">
    <property type="entry name" value="UNCHARACTERIZED PROTEIN YVCK-RELATED"/>
    <property type="match status" value="1"/>
</dbReference>
<dbReference type="SUPFAM" id="SSF142338">
    <property type="entry name" value="CofD-like"/>
    <property type="match status" value="1"/>
</dbReference>
<comment type="similarity">
    <text evidence="2">Belongs to the gluconeogenesis factor family.</text>
</comment>
<organism evidence="3 4">
    <name type="scientific">Bombilactobacillus thymidiniphilus</name>
    <dbReference type="NCBI Taxonomy" id="2923363"/>
    <lineage>
        <taxon>Bacteria</taxon>
        <taxon>Bacillati</taxon>
        <taxon>Bacillota</taxon>
        <taxon>Bacilli</taxon>
        <taxon>Lactobacillales</taxon>
        <taxon>Lactobacillaceae</taxon>
        <taxon>Bombilactobacillus</taxon>
    </lineage>
</organism>
<keyword evidence="4" id="KW-1185">Reference proteome</keyword>
<dbReference type="PANTHER" id="PTHR30135:SF3">
    <property type="entry name" value="GLUCONEOGENESIS FACTOR-RELATED"/>
    <property type="match status" value="1"/>
</dbReference>
<gene>
    <name evidence="3" type="primary">yvcK</name>
    <name evidence="3" type="ORF">MOO47_05995</name>
</gene>
<dbReference type="InterPro" id="IPR010119">
    <property type="entry name" value="Gluconeogen_factor"/>
</dbReference>
<comment type="function">
    <text evidence="2">Required for morphogenesis under gluconeogenic growth conditions.</text>
</comment>
<protein>
    <recommendedName>
        <fullName evidence="2">Putative gluconeogenesis factor</fullName>
    </recommendedName>
</protein>
<sequence length="347" mass="37890">MNVNTTKTIKVIKGRRPKITVIGGGTGLPVILKSLRNLNADITAVVTVADNGGSSGAIRDYINVVPPGDIRNVLVSLSNQENLALDIFQHRFNSNDSFLAGHAIGNLIIAALSEMYNGDIFTAVQELARMMNVEGHVFPASNVPLTLNAEFTDGTIIAGEHEITYAGKNISRVWVTDTNHPTKTPQAVLPVLAAIMQADVVLLGPGSLFTSILPNLMIHNLGKALRQTSAEIVYVCNIMTQIGETVNFSDADHVQVLNKHLGGNYIDTVLVNSTPIPQDYMDHDKYSEYLSQVSCDFPRLRQMGCRVITNDFLLLRDGGAFHDGDKVAHEIINLAFQYGNRKNKEQI</sequence>
<dbReference type="Gene3D" id="3.40.50.10680">
    <property type="entry name" value="CofD-like domains"/>
    <property type="match status" value="1"/>
</dbReference>
<comment type="subcellular location">
    <subcellularLocation>
        <location evidence="2">Cytoplasm</location>
    </subcellularLocation>
</comment>
<evidence type="ECO:0000313" key="3">
    <source>
        <dbReference type="EMBL" id="UQS83327.1"/>
    </source>
</evidence>
<dbReference type="CDD" id="cd07187">
    <property type="entry name" value="YvcK_like"/>
    <property type="match status" value="1"/>
</dbReference>
<proteinExistence type="inferred from homology"/>
<dbReference type="Proteomes" id="UP000831947">
    <property type="component" value="Chromosome"/>
</dbReference>
<evidence type="ECO:0000256" key="1">
    <source>
        <dbReference type="ARBA" id="ARBA00022490"/>
    </source>
</evidence>
<dbReference type="InterPro" id="IPR038136">
    <property type="entry name" value="CofD-like_dom_sf"/>
</dbReference>
<keyword evidence="1 2" id="KW-0963">Cytoplasm</keyword>
<dbReference type="HAMAP" id="MF_00973">
    <property type="entry name" value="Gluconeogen_factor"/>
    <property type="match status" value="1"/>
</dbReference>
<dbReference type="RefSeq" id="WP_249512553.1">
    <property type="nucleotide sequence ID" value="NZ_CP093365.1"/>
</dbReference>
<evidence type="ECO:0000256" key="2">
    <source>
        <dbReference type="HAMAP-Rule" id="MF_00973"/>
    </source>
</evidence>
<accession>A0ABY4PCA3</accession>
<name>A0ABY4PCA3_9LACO</name>
<dbReference type="NCBIfam" id="TIGR01826">
    <property type="entry name" value="CofD_related"/>
    <property type="match status" value="1"/>
</dbReference>
<dbReference type="EMBL" id="CP093365">
    <property type="protein sequence ID" value="UQS83327.1"/>
    <property type="molecule type" value="Genomic_DNA"/>
</dbReference>
<dbReference type="InterPro" id="IPR002882">
    <property type="entry name" value="CofD"/>
</dbReference>
<dbReference type="Pfam" id="PF01933">
    <property type="entry name" value="CofD"/>
    <property type="match status" value="1"/>
</dbReference>